<evidence type="ECO:0000313" key="1">
    <source>
        <dbReference type="EMBL" id="MBN8745048.1"/>
    </source>
</evidence>
<dbReference type="AlphaFoldDB" id="A0A8I1MZB8"/>
<gene>
    <name evidence="1" type="ORF">J0I24_12160</name>
</gene>
<dbReference type="EMBL" id="JAFKMR010000023">
    <property type="protein sequence ID" value="MBN8745048.1"/>
    <property type="molecule type" value="Genomic_DNA"/>
</dbReference>
<protein>
    <submittedName>
        <fullName evidence="1">Uncharacterized protein</fullName>
    </submittedName>
</protein>
<evidence type="ECO:0000313" key="2">
    <source>
        <dbReference type="Proteomes" id="UP000664800"/>
    </source>
</evidence>
<comment type="caution">
    <text evidence="1">The sequence shown here is derived from an EMBL/GenBank/DDBJ whole genome shotgun (WGS) entry which is preliminary data.</text>
</comment>
<sequence>MKSLPPNPVVLPVLTERLEPEDAVIEEDIVDPPFTVQPSAYAQAVYRRPELAQSADVPLLEVPAIDLDELWLRIAPGLQQQLLELVYAELDALAPQLAARLFDTLKPTLRASLAEALQQA</sequence>
<reference evidence="1" key="1">
    <citation type="submission" date="2021-02" db="EMBL/GenBank/DDBJ databases">
        <title>Thiocyanate and organic carbon inputs drive convergent selection for specific autotrophic Afipia and Thiobacillus strains within complex microbiomes.</title>
        <authorList>
            <person name="Huddy R.J."/>
            <person name="Sachdeva R."/>
            <person name="Kadzinga F."/>
            <person name="Kantor R.S."/>
            <person name="Harrison S.T.L."/>
            <person name="Banfield J.F."/>
        </authorList>
    </citation>
    <scope>NUCLEOTIDE SEQUENCE</scope>
    <source>
        <strain evidence="1">SCN18_13_7_16_R3_B_64_19</strain>
    </source>
</reference>
<dbReference type="Proteomes" id="UP000664800">
    <property type="component" value="Unassembled WGS sequence"/>
</dbReference>
<organism evidence="1 2">
    <name type="scientific">Thiomonas arsenitoxydans (strain DSM 22701 / CIP 110005 / 3As)</name>
    <dbReference type="NCBI Taxonomy" id="426114"/>
    <lineage>
        <taxon>Bacteria</taxon>
        <taxon>Pseudomonadati</taxon>
        <taxon>Pseudomonadota</taxon>
        <taxon>Betaproteobacteria</taxon>
        <taxon>Burkholderiales</taxon>
        <taxon>Thiomonas</taxon>
    </lineage>
</organism>
<accession>A0A8I1MZB8</accession>
<dbReference type="RefSeq" id="WP_276731323.1">
    <property type="nucleotide sequence ID" value="NZ_JAFKMR010000023.1"/>
</dbReference>
<name>A0A8I1MZB8_THIA3</name>
<proteinExistence type="predicted"/>